<sequence>MGKQRDELNQWKKLLHTLSQTHLAYFKFKNRCTLLTFPETFNS</sequence>
<dbReference type="EMBL" id="GBRH01232426">
    <property type="protein sequence ID" value="JAD65469.1"/>
    <property type="molecule type" value="Transcribed_RNA"/>
</dbReference>
<reference evidence="1" key="2">
    <citation type="journal article" date="2015" name="Data Brief">
        <title>Shoot transcriptome of the giant reed, Arundo donax.</title>
        <authorList>
            <person name="Barrero R.A."/>
            <person name="Guerrero F.D."/>
            <person name="Moolhuijzen P."/>
            <person name="Goolsby J.A."/>
            <person name="Tidwell J."/>
            <person name="Bellgard S.E."/>
            <person name="Bellgard M.I."/>
        </authorList>
    </citation>
    <scope>NUCLEOTIDE SEQUENCE</scope>
    <source>
        <tissue evidence="1">Shoot tissue taken approximately 20 cm above the soil surface</tissue>
    </source>
</reference>
<protein>
    <submittedName>
        <fullName evidence="1">Uncharacterized protein</fullName>
    </submittedName>
</protein>
<proteinExistence type="predicted"/>
<reference evidence="1" key="1">
    <citation type="submission" date="2014-09" db="EMBL/GenBank/DDBJ databases">
        <authorList>
            <person name="Magalhaes I.L.F."/>
            <person name="Oliveira U."/>
            <person name="Santos F.R."/>
            <person name="Vidigal T.H.D.A."/>
            <person name="Brescovit A.D."/>
            <person name="Santos A.J."/>
        </authorList>
    </citation>
    <scope>NUCLEOTIDE SEQUENCE</scope>
    <source>
        <tissue evidence="1">Shoot tissue taken approximately 20 cm above the soil surface</tissue>
    </source>
</reference>
<evidence type="ECO:0000313" key="1">
    <source>
        <dbReference type="EMBL" id="JAD65469.1"/>
    </source>
</evidence>
<name>A0A0A9KMW1_ARUDO</name>
<organism evidence="1">
    <name type="scientific">Arundo donax</name>
    <name type="common">Giant reed</name>
    <name type="synonym">Donax arundinaceus</name>
    <dbReference type="NCBI Taxonomy" id="35708"/>
    <lineage>
        <taxon>Eukaryota</taxon>
        <taxon>Viridiplantae</taxon>
        <taxon>Streptophyta</taxon>
        <taxon>Embryophyta</taxon>
        <taxon>Tracheophyta</taxon>
        <taxon>Spermatophyta</taxon>
        <taxon>Magnoliopsida</taxon>
        <taxon>Liliopsida</taxon>
        <taxon>Poales</taxon>
        <taxon>Poaceae</taxon>
        <taxon>PACMAD clade</taxon>
        <taxon>Arundinoideae</taxon>
        <taxon>Arundineae</taxon>
        <taxon>Arundo</taxon>
    </lineage>
</organism>
<accession>A0A0A9KMW1</accession>
<dbReference type="AlphaFoldDB" id="A0A0A9KMW1"/>